<feature type="region of interest" description="Disordered" evidence="2">
    <location>
        <begin position="68"/>
        <end position="91"/>
    </location>
</feature>
<feature type="region of interest" description="Disordered" evidence="2">
    <location>
        <begin position="1671"/>
        <end position="1754"/>
    </location>
</feature>
<dbReference type="Pfam" id="PF13195">
    <property type="entry name" value="DUF4011"/>
    <property type="match status" value="1"/>
</dbReference>
<dbReference type="STRING" id="188937.MA_3490"/>
<dbReference type="CDD" id="cd18808">
    <property type="entry name" value="SF1_C_Upf1"/>
    <property type="match status" value="1"/>
</dbReference>
<dbReference type="InterPro" id="IPR041677">
    <property type="entry name" value="DNA2/NAM7_AAA_11"/>
</dbReference>
<dbReference type="InterPro" id="IPR025103">
    <property type="entry name" value="DUF4011"/>
</dbReference>
<dbReference type="InterPro" id="IPR013584">
    <property type="entry name" value="RAP"/>
</dbReference>
<dbReference type="PANTHER" id="PTHR10887">
    <property type="entry name" value="DNA2/NAM7 HELICASE FAMILY"/>
    <property type="match status" value="1"/>
</dbReference>
<reference evidence="4 5" key="1">
    <citation type="journal article" date="2002" name="Genome Res.">
        <title>The genome of Methanosarcina acetivorans reveals extensive metabolic and physiological diversity.</title>
        <authorList>
            <person name="Galagan J.E."/>
            <person name="Nusbaum C."/>
            <person name="Roy A."/>
            <person name="Endrizzi M.G."/>
            <person name="Macdonald P."/>
            <person name="FitzHugh W."/>
            <person name="Calvo S."/>
            <person name="Engels R."/>
            <person name="Smirnov S."/>
            <person name="Atnoor D."/>
            <person name="Brown A."/>
            <person name="Allen N."/>
            <person name="Naylor J."/>
            <person name="Stange-Thomann N."/>
            <person name="DeArellano K."/>
            <person name="Johnson R."/>
            <person name="Linton L."/>
            <person name="McEwan P."/>
            <person name="McKernan K."/>
            <person name="Talamas J."/>
            <person name="Tirrell A."/>
            <person name="Ye W."/>
            <person name="Zimmer A."/>
            <person name="Barber R.D."/>
            <person name="Cann I."/>
            <person name="Graham D.E."/>
            <person name="Grahame D.A."/>
            <person name="Guss A."/>
            <person name="Hedderich R."/>
            <person name="Ingram-Smith C."/>
            <person name="Kuettner C.H."/>
            <person name="Krzycki J.A."/>
            <person name="Leigh J.A."/>
            <person name="Li W."/>
            <person name="Liu J."/>
            <person name="Mukhopadhyay B."/>
            <person name="Reeve J.N."/>
            <person name="Smith K."/>
            <person name="Springer T.A."/>
            <person name="Umayam L.A."/>
            <person name="White O."/>
            <person name="White R.H."/>
            <person name="de Macario E.C."/>
            <person name="Ferry J.G."/>
            <person name="Jarrell K.F."/>
            <person name="Jing H."/>
            <person name="Macario A.J.L."/>
            <person name="Paulsen I."/>
            <person name="Pritchett M."/>
            <person name="Sowers K.R."/>
            <person name="Swanson R.V."/>
            <person name="Zinder S.H."/>
            <person name="Lander E."/>
            <person name="Metcalf W.W."/>
            <person name="Birren B."/>
        </authorList>
    </citation>
    <scope>NUCLEOTIDE SEQUENCE [LARGE SCALE GENOMIC DNA]</scope>
    <source>
        <strain evidence="5">ATCC 35395 / DSM 2834 / JCM 12185 / C2A</strain>
    </source>
</reference>
<feature type="compositionally biased region" description="Acidic residues" evidence="2">
    <location>
        <begin position="1676"/>
        <end position="1686"/>
    </location>
</feature>
<dbReference type="InParanoid" id="Q8TKB8"/>
<keyword evidence="1" id="KW-0175">Coiled coil</keyword>
<dbReference type="FunFam" id="3.40.960.10:FF:000002">
    <property type="entry name" value="DNA helicase related protein"/>
    <property type="match status" value="1"/>
</dbReference>
<organism evidence="4 5">
    <name type="scientific">Methanosarcina acetivorans (strain ATCC 35395 / DSM 2834 / JCM 12185 / C2A)</name>
    <dbReference type="NCBI Taxonomy" id="188937"/>
    <lineage>
        <taxon>Archaea</taxon>
        <taxon>Methanobacteriati</taxon>
        <taxon>Methanobacteriota</taxon>
        <taxon>Stenosarchaea group</taxon>
        <taxon>Methanomicrobia</taxon>
        <taxon>Methanosarcinales</taxon>
        <taxon>Methanosarcinaceae</taxon>
        <taxon>Methanosarcina</taxon>
    </lineage>
</organism>
<dbReference type="Pfam" id="PF18741">
    <property type="entry name" value="MTES_1575"/>
    <property type="match status" value="1"/>
</dbReference>
<dbReference type="Proteomes" id="UP000002487">
    <property type="component" value="Chromosome"/>
</dbReference>
<feature type="compositionally biased region" description="Basic residues" evidence="2">
    <location>
        <begin position="68"/>
        <end position="77"/>
    </location>
</feature>
<feature type="region of interest" description="Disordered" evidence="2">
    <location>
        <begin position="1434"/>
        <end position="1576"/>
    </location>
</feature>
<dbReference type="PhylomeDB" id="Q8TKB8"/>
<name>Q8TKB8_METAC</name>
<dbReference type="Gene3D" id="3.40.960.10">
    <property type="entry name" value="VSR Endonuclease"/>
    <property type="match status" value="1"/>
</dbReference>
<feature type="compositionally biased region" description="Basic and acidic residues" evidence="2">
    <location>
        <begin position="1473"/>
        <end position="1489"/>
    </location>
</feature>
<sequence>MKRAWYFMVDIVKELESLRQNLLDLSLRNNLLNYRPSTRRTISITGRTPEEVYDLFVLQEKSMKFRAVKTRPKRGRKSGNGEEGEDDAAESESRLLKTIGRILASEDKSKPQNSRFEPFLETSDDSDALDRKLFYVYNQANSIFEEQGYPVLYLAMGFLQWSEIKSSVKNPKAPLVLVPVELKRIGKGRNFSIQWTGDEIFTSITLQAKMKEFGIEIPEFEMPEDASGIQEYFRAVLGAIREKPEWKIIPEVCLDLFNFRKFVMYKDLDPATWPEDMSPAEHPLIQKVFNPEEPECEVQGFREEEVDLKLSAKDTYHIMDADSSQIAVVEDVKAGKDLVVEGPPGTGKSQTIANTIAELLAQGKSVLFVSEKMAALQVVKSRLDNAGLGELCLEVHSHQTRKKAVLEELEKALNRPVPPAISAERDLNELEKLKQELNGYAETLREPAGKIYPSLYALYGVKEETRIYFESKGLKMPRFKFQDPDTWEPKAWLEAESILEKMGQVLPALGPVRKNPWYGCEPGLVLPSDLGDIGSAADECAFAFESLEKATKTLNDLSATSKPQTLKDIAGITEAAKIIGKSKPLPEKLLKNPAWDSETSNSEAESLVSKVRQYGELKTFVDKTFHPAVFDLNTSEFKDVSGKLFSVLNSKYRKLKKEISACYLSGAPSKDSRILLDLACVSELKAHRQELEGAELSGKKFFGDYWKGFESDPVLLEEHRKWLVPFRRLVREGALTDKSVTLVGNGVDAVSVEAAINEVLEAKQAFLSSLKNFGPLIGADFGKMFGNDPETVKLSQLKSRVSKWKDETSSLVFWSQYLGYRQTCLETLAEPMMEDLEAGKIEPEDMIPAFEGNYAESMLHRAFRERPELSAFIRELHEGKISKFTELDRKVLLENRKRIVCSAYEETPKLTSGASRASEAGILLNEFNRKRGHMPIRTLMKKAGSLVQKIKPCFLMSPLSIAQYLDPRSTRFDVIIFDEASQVRPEDAVGALLRGKQVVVMGDSKQLPPTDFFDTVVDSPESEPDDYTSAGDMESILNVCKRSFPVKTLRWHYRSRHESLIAISNQEFYDNRLYVYPSPMQKDESLGLKFVYLPDAAYDRGKSGVNRIEARAVSRAVFEHFQKYPGKSLGVGTFNIKQQEAILDEIEALQKANPGVDLNSGNDRGEHFFVKNLETIQGDERDVILLSVGFGFDNNGRLSLNFGPLNREGGERRLNVLITRAREKCVVFSNFTSRDLPIDENTSFGLKALKVFLEFAESGTLPVQSCGRQELDSPFEEAVAEFLTENGCEVHSQIGCAGYRLDLAVPDPRHPGRYVLGIECDGASYHSSPVARDRDRLRQQILEGLGWKIYRVWSTDWYLHPKECREKLLETVKAAVEQAKLQAKSEPKPELVIINEPSAWAKSAGAYEISRTAEVNAVPAASLLSPQESKFNAPDLNSFETASPAKVPRQVEFLSEDSPEKSSLIEDAPGKFTPEKDAPEKDAPEKDASGMKSSSPLFSEAGYEEEIKRVAEEEADGEGPATGDGLDDEQGDEPQSDEADSDVKYETDTDTEAEDSHTDAFSSLGDGLFPRSGPDLIPEITSKTRYLATLANENSRKKPVRRSRKSTLLKFSVDPRSDFETGTDEEADLIPEPEPEKVNFFQAYPDIDFSAGPEKKRKSRKINEFAYIYGSGGFFEPEDSEEADYPDSERDFEPEITSETSETVSVVNSKEKAESDPDSGLEGSGLENEDLESTEVSSPDTLKPETEKLSGKGNSLEALVPSYQICTSSGLPESADLSEISDGQLEEAIIKIVEFEGPVHAEEIIQRIKAHTGIPRMFSKIKHRILDSLAEAESSGKILARGEFYWPLSGPAELLRKRDTETYAKIEWICDEEIKEAVRFVLNTQYSTPLEDLIIQASRVLGIKTTRKNTWDRIEKLILSGIESNELTRTPNEMIYFVE</sequence>
<dbReference type="InterPro" id="IPR011335">
    <property type="entry name" value="Restrct_endonuc-II-like"/>
</dbReference>
<feature type="domain" description="RAP" evidence="3">
    <location>
        <begin position="1318"/>
        <end position="1375"/>
    </location>
</feature>
<protein>
    <recommendedName>
        <fullName evidence="3">RAP domain-containing protein</fullName>
    </recommendedName>
</protein>
<gene>
    <name evidence="4" type="ordered locus">MA_3490</name>
</gene>
<dbReference type="InterPro" id="IPR047187">
    <property type="entry name" value="SF1_C_Upf1"/>
</dbReference>
<dbReference type="SMART" id="SM00952">
    <property type="entry name" value="RAP"/>
    <property type="match status" value="1"/>
</dbReference>
<feature type="compositionally biased region" description="Low complexity" evidence="2">
    <location>
        <begin position="1697"/>
        <end position="1707"/>
    </location>
</feature>
<dbReference type="GO" id="GO:0004386">
    <property type="term" value="F:helicase activity"/>
    <property type="evidence" value="ECO:0007669"/>
    <property type="project" value="InterPro"/>
</dbReference>
<dbReference type="KEGG" id="mac:MA_3490"/>
<feature type="coiled-coil region" evidence="1">
    <location>
        <begin position="395"/>
        <end position="443"/>
    </location>
</feature>
<evidence type="ECO:0000313" key="4">
    <source>
        <dbReference type="EMBL" id="AAM06856.1"/>
    </source>
</evidence>
<dbReference type="EMBL" id="AE010299">
    <property type="protein sequence ID" value="AAM06856.1"/>
    <property type="molecule type" value="Genomic_DNA"/>
</dbReference>
<feature type="compositionally biased region" description="Acidic residues" evidence="2">
    <location>
        <begin position="1525"/>
        <end position="1540"/>
    </location>
</feature>
<evidence type="ECO:0000256" key="1">
    <source>
        <dbReference type="SAM" id="Coils"/>
    </source>
</evidence>
<evidence type="ECO:0000256" key="2">
    <source>
        <dbReference type="SAM" id="MobiDB-lite"/>
    </source>
</evidence>
<proteinExistence type="predicted"/>
<dbReference type="InterPro" id="IPR041679">
    <property type="entry name" value="DNA2/NAM7-like_C"/>
</dbReference>
<dbReference type="Pfam" id="PF11784">
    <property type="entry name" value="DUF3320"/>
    <property type="match status" value="1"/>
</dbReference>
<dbReference type="FunFam" id="3.40.50.300:FF:002475">
    <property type="entry name" value="DNA helicase related protein"/>
    <property type="match status" value="1"/>
</dbReference>
<dbReference type="Pfam" id="PF13086">
    <property type="entry name" value="AAA_11"/>
    <property type="match status" value="1"/>
</dbReference>
<dbReference type="PANTHER" id="PTHR10887:SF530">
    <property type="entry name" value="SUPERFAMILY I DNA HELICASES"/>
    <property type="match status" value="1"/>
</dbReference>
<evidence type="ECO:0000313" key="5">
    <source>
        <dbReference type="Proteomes" id="UP000002487"/>
    </source>
</evidence>
<dbReference type="SUPFAM" id="SSF52980">
    <property type="entry name" value="Restriction endonuclease-like"/>
    <property type="match status" value="1"/>
</dbReference>
<accession>Q8TKB8</accession>
<dbReference type="InterPro" id="IPR049468">
    <property type="entry name" value="Restrct_endonuc-II-like_dom"/>
</dbReference>
<keyword evidence="5" id="KW-1185">Reference proteome</keyword>
<dbReference type="InterPro" id="IPR021754">
    <property type="entry name" value="DUF3320"/>
</dbReference>
<dbReference type="Gene3D" id="3.40.50.300">
    <property type="entry name" value="P-loop containing nucleotide triphosphate hydrolases"/>
    <property type="match status" value="3"/>
</dbReference>
<evidence type="ECO:0000259" key="3">
    <source>
        <dbReference type="SMART" id="SM00952"/>
    </source>
</evidence>
<dbReference type="HOGENOM" id="CLU_000788_3_1_2"/>
<dbReference type="FunFam" id="3.40.50.300:FF:002063">
    <property type="entry name" value="DNA helicase related protein"/>
    <property type="match status" value="1"/>
</dbReference>
<dbReference type="InterPro" id="IPR045055">
    <property type="entry name" value="DNA2/NAM7-like"/>
</dbReference>
<dbReference type="Pfam" id="PF13087">
    <property type="entry name" value="AAA_12"/>
    <property type="match status" value="1"/>
</dbReference>
<dbReference type="SUPFAM" id="SSF52540">
    <property type="entry name" value="P-loop containing nucleoside triphosphate hydrolases"/>
    <property type="match status" value="1"/>
</dbReference>
<dbReference type="InterPro" id="IPR027417">
    <property type="entry name" value="P-loop_NTPase"/>
</dbReference>
<dbReference type="EnsemblBacteria" id="AAM06856">
    <property type="protein sequence ID" value="AAM06856"/>
    <property type="gene ID" value="MA_3490"/>
</dbReference>